<proteinExistence type="predicted"/>
<dbReference type="OrthoDB" id="10365837at2759"/>
<dbReference type="Proteomes" id="UP000615446">
    <property type="component" value="Unassembled WGS sequence"/>
</dbReference>
<reference evidence="1 3" key="1">
    <citation type="submission" date="2017-11" db="EMBL/GenBank/DDBJ databases">
        <title>The genome of Rhizophagus clarus HR1 reveals common genetic basis of auxotrophy among arbuscular mycorrhizal fungi.</title>
        <authorList>
            <person name="Kobayashi Y."/>
        </authorList>
    </citation>
    <scope>NUCLEOTIDE SEQUENCE [LARGE SCALE GENOMIC DNA]</scope>
    <source>
        <strain evidence="1 3">HR1</strain>
    </source>
</reference>
<sequence length="124" mass="14328">MATSLTGNSLGSLNFSPVHDTSFRAYHASRHYTFKFKLFLDDLSLLEKLKITRPDLYIDLLTCRSCRMHKENLMHFILCAKCRAIMHQILQAYQNYLLSKLREAGELADMDPTPMLQKLSLLTC</sequence>
<protein>
    <submittedName>
        <fullName evidence="1">Uncharacterized protein</fullName>
    </submittedName>
</protein>
<gene>
    <name evidence="2" type="ORF">RCL2_001939000</name>
    <name evidence="1" type="ORF">RclHR1_37960001</name>
</gene>
<evidence type="ECO:0000313" key="2">
    <source>
        <dbReference type="EMBL" id="GES92621.1"/>
    </source>
</evidence>
<name>A0A2Z6S7N2_9GLOM</name>
<dbReference type="AlphaFoldDB" id="A0A2Z6S7N2"/>
<evidence type="ECO:0000313" key="1">
    <source>
        <dbReference type="EMBL" id="GBC00229.1"/>
    </source>
</evidence>
<accession>A0A2Z6S7N2</accession>
<comment type="caution">
    <text evidence="1">The sequence shown here is derived from an EMBL/GenBank/DDBJ whole genome shotgun (WGS) entry which is preliminary data.</text>
</comment>
<dbReference type="Proteomes" id="UP000247702">
    <property type="component" value="Unassembled WGS sequence"/>
</dbReference>
<dbReference type="EMBL" id="BEXD01003108">
    <property type="protein sequence ID" value="GBC00229.1"/>
    <property type="molecule type" value="Genomic_DNA"/>
</dbReference>
<evidence type="ECO:0000313" key="3">
    <source>
        <dbReference type="Proteomes" id="UP000247702"/>
    </source>
</evidence>
<keyword evidence="3" id="KW-1185">Reference proteome</keyword>
<dbReference type="EMBL" id="BLAL01000215">
    <property type="protein sequence ID" value="GES92621.1"/>
    <property type="molecule type" value="Genomic_DNA"/>
</dbReference>
<organism evidence="1 3">
    <name type="scientific">Rhizophagus clarus</name>
    <dbReference type="NCBI Taxonomy" id="94130"/>
    <lineage>
        <taxon>Eukaryota</taxon>
        <taxon>Fungi</taxon>
        <taxon>Fungi incertae sedis</taxon>
        <taxon>Mucoromycota</taxon>
        <taxon>Glomeromycotina</taxon>
        <taxon>Glomeromycetes</taxon>
        <taxon>Glomerales</taxon>
        <taxon>Glomeraceae</taxon>
        <taxon>Rhizophagus</taxon>
    </lineage>
</organism>
<reference evidence="2" key="2">
    <citation type="submission" date="2019-10" db="EMBL/GenBank/DDBJ databases">
        <title>Conservation and host-specific expression of non-tandemly repeated heterogenous ribosome RNA gene in arbuscular mycorrhizal fungi.</title>
        <authorList>
            <person name="Maeda T."/>
            <person name="Kobayashi Y."/>
            <person name="Nakagawa T."/>
            <person name="Ezawa T."/>
            <person name="Yamaguchi K."/>
            <person name="Bino T."/>
            <person name="Nishimoto Y."/>
            <person name="Shigenobu S."/>
            <person name="Kawaguchi M."/>
        </authorList>
    </citation>
    <scope>NUCLEOTIDE SEQUENCE</scope>
    <source>
        <strain evidence="2">HR1</strain>
    </source>
</reference>